<dbReference type="SMART" id="SM00313">
    <property type="entry name" value="PXA"/>
    <property type="match status" value="1"/>
</dbReference>
<feature type="region of interest" description="Disordered" evidence="3">
    <location>
        <begin position="715"/>
        <end position="748"/>
    </location>
</feature>
<evidence type="ECO:0000256" key="3">
    <source>
        <dbReference type="SAM" id="MobiDB-lite"/>
    </source>
</evidence>
<reference evidence="7" key="1">
    <citation type="submission" date="2021-01" db="EMBL/GenBank/DDBJ databases">
        <authorList>
            <person name="Corre E."/>
            <person name="Pelletier E."/>
            <person name="Niang G."/>
            <person name="Scheremetjew M."/>
            <person name="Finn R."/>
            <person name="Kale V."/>
            <person name="Holt S."/>
            <person name="Cochrane G."/>
            <person name="Meng A."/>
            <person name="Brown T."/>
            <person name="Cohen L."/>
        </authorList>
    </citation>
    <scope>NUCLEOTIDE SEQUENCE</scope>
    <source>
        <strain evidence="7">CCMP1723</strain>
    </source>
</reference>
<gene>
    <name evidence="7" type="ORF">MCOM1403_LOCUS5744</name>
</gene>
<feature type="compositionally biased region" description="Polar residues" evidence="3">
    <location>
        <begin position="108"/>
        <end position="121"/>
    </location>
</feature>
<name>A0A7S0NJZ5_MICPS</name>
<feature type="transmembrane region" description="Helical" evidence="4">
    <location>
        <begin position="14"/>
        <end position="34"/>
    </location>
</feature>
<dbReference type="Pfam" id="PF02194">
    <property type="entry name" value="PXA"/>
    <property type="match status" value="1"/>
</dbReference>
<comment type="subcellular location">
    <subcellularLocation>
        <location evidence="1">Cytoplasm</location>
    </subcellularLocation>
</comment>
<dbReference type="SMART" id="SM00312">
    <property type="entry name" value="PX"/>
    <property type="match status" value="1"/>
</dbReference>
<protein>
    <recommendedName>
        <fullName evidence="8">PX domain-containing protein</fullName>
    </recommendedName>
</protein>
<feature type="domain" description="PX" evidence="5">
    <location>
        <begin position="460"/>
        <end position="592"/>
    </location>
</feature>
<feature type="region of interest" description="Disordered" evidence="3">
    <location>
        <begin position="87"/>
        <end position="134"/>
    </location>
</feature>
<dbReference type="GO" id="GO:0005768">
    <property type="term" value="C:endosome"/>
    <property type="evidence" value="ECO:0007669"/>
    <property type="project" value="UniProtKB-ARBA"/>
</dbReference>
<proteinExistence type="predicted"/>
<dbReference type="AlphaFoldDB" id="A0A7S0NJZ5"/>
<dbReference type="PROSITE" id="PS50195">
    <property type="entry name" value="PX"/>
    <property type="match status" value="1"/>
</dbReference>
<sequence>MEEDDPGLPRLGDAATGALVQLLLVSVVLAFFLSMTSGNPLLNLPLALLMVWAVRFLAQVRVTVRWDASTRRLNLILTRQRKEGNAGALLSRGKRSFRSDNPPADWSTVPSASEKGSQNDNDGPRMSKTIPFRRPSQRETELMELLRQVEKGDDGNAFPEDSPLLGAWGRLRDHILEEFVTTLWYRPITEDSDFVTSLSRLLDASFAELAHRARGVDLARLLLRRVPDILVSQLEAFRDAREACGGVDAYVRLTPADADKSLASELRKRGQLHTGVDWCGINDSAELIGTPQDPVSRVLSRHCDVVAAALLPPGHASNPILLALTRELLACSVLRPLLGFANPSWVHRGLACLVAPEDDVASPPSDAMDITSTSISEKMHPHRRSVSLDMTKSSASTFNSSHPLGSASSEEEGIEDDDDYELARMIADEDDTEDENIIRDHDHATMSASVGGADVSERFSKLTASVTEVNIVGKGTAAYAVYTICVKSCVSDGTDNIEELSVPCGEMEHEWVVARRFRNFEALHRRLVDAGWSSKSLPELPKKRYLLQSLEGSFVEARRRLLDNYLGALLGDDRFCDCRDISDFLDARKGAYDPTKKSAWKVGSMGASWGGDNRSRTLIRRNSVDETSCSSSTQEGREGVTETVSVLAQSFTQTMNKSAKDATSTVSRALGRETGDELKPRIAGRRKANPLYPLGTSTRPAHHRVASAGAIRGAMPGDRASVASGPRTTDEVTDATNGYDESNNPDGSLSSTQALMNGPLLSLFEAIFHLQAKGFLRRTIVTVARQTLEFFVGSAVEDFVSSRMRTLRSPSTVTKAIDFIDRVLWPDGSWYQRSAQVDKDCPLNEEGADLAAAVAAAERERDESVRLRVRDAILASGSRGPLPGLLGTRNYTRAALDVLAAARSDLMMRQVGLLVMEAALEALFPELVAVEEHAGDADPAA</sequence>
<dbReference type="GO" id="GO:0035091">
    <property type="term" value="F:phosphatidylinositol binding"/>
    <property type="evidence" value="ECO:0007669"/>
    <property type="project" value="InterPro"/>
</dbReference>
<organism evidence="7">
    <name type="scientific">Micromonas pusilla</name>
    <name type="common">Picoplanktonic green alga</name>
    <name type="synonym">Chromulina pusilla</name>
    <dbReference type="NCBI Taxonomy" id="38833"/>
    <lineage>
        <taxon>Eukaryota</taxon>
        <taxon>Viridiplantae</taxon>
        <taxon>Chlorophyta</taxon>
        <taxon>Mamiellophyceae</taxon>
        <taxon>Mamiellales</taxon>
        <taxon>Mamiellaceae</taxon>
        <taxon>Micromonas</taxon>
    </lineage>
</organism>
<evidence type="ECO:0000256" key="1">
    <source>
        <dbReference type="ARBA" id="ARBA00004496"/>
    </source>
</evidence>
<feature type="compositionally biased region" description="Polar residues" evidence="3">
    <location>
        <begin position="389"/>
        <end position="408"/>
    </location>
</feature>
<dbReference type="Pfam" id="PF08628">
    <property type="entry name" value="Nexin_C"/>
    <property type="match status" value="1"/>
</dbReference>
<evidence type="ECO:0000256" key="2">
    <source>
        <dbReference type="ARBA" id="ARBA00022490"/>
    </source>
</evidence>
<dbReference type="InterPro" id="IPR013937">
    <property type="entry name" value="Sorting_nexin_C"/>
</dbReference>
<keyword evidence="4" id="KW-0472">Membrane</keyword>
<keyword evidence="4" id="KW-1133">Transmembrane helix</keyword>
<evidence type="ECO:0000259" key="6">
    <source>
        <dbReference type="PROSITE" id="PS51207"/>
    </source>
</evidence>
<dbReference type="PROSITE" id="PS51207">
    <property type="entry name" value="PXA"/>
    <property type="match status" value="1"/>
</dbReference>
<dbReference type="Gene3D" id="3.30.1520.10">
    <property type="entry name" value="Phox-like domain"/>
    <property type="match status" value="1"/>
</dbReference>
<evidence type="ECO:0000256" key="4">
    <source>
        <dbReference type="SAM" id="Phobius"/>
    </source>
</evidence>
<dbReference type="EMBL" id="HBEQ01007229">
    <property type="protein sequence ID" value="CAD8518318.1"/>
    <property type="molecule type" value="Transcribed_RNA"/>
</dbReference>
<keyword evidence="4" id="KW-0812">Transmembrane</keyword>
<evidence type="ECO:0008006" key="8">
    <source>
        <dbReference type="Google" id="ProtNLM"/>
    </source>
</evidence>
<dbReference type="InterPro" id="IPR051837">
    <property type="entry name" value="SortingNexin/PXDomain-PKLike"/>
</dbReference>
<feature type="transmembrane region" description="Helical" evidence="4">
    <location>
        <begin position="41"/>
        <end position="58"/>
    </location>
</feature>
<evidence type="ECO:0000259" key="5">
    <source>
        <dbReference type="PROSITE" id="PS50195"/>
    </source>
</evidence>
<dbReference type="SUPFAM" id="SSF64268">
    <property type="entry name" value="PX domain"/>
    <property type="match status" value="1"/>
</dbReference>
<feature type="domain" description="PXA" evidence="6">
    <location>
        <begin position="161"/>
        <end position="358"/>
    </location>
</feature>
<dbReference type="Pfam" id="PF00787">
    <property type="entry name" value="PX"/>
    <property type="match status" value="1"/>
</dbReference>
<dbReference type="InterPro" id="IPR001683">
    <property type="entry name" value="PX_dom"/>
</dbReference>
<keyword evidence="2" id="KW-0963">Cytoplasm</keyword>
<dbReference type="PANTHER" id="PTHR22999:SF23">
    <property type="entry name" value="SORTING NEXIN-16"/>
    <property type="match status" value="1"/>
</dbReference>
<dbReference type="PANTHER" id="PTHR22999">
    <property type="entry name" value="PX SERINE/THREONINE KINASE PXK"/>
    <property type="match status" value="1"/>
</dbReference>
<feature type="region of interest" description="Disordered" evidence="3">
    <location>
        <begin position="389"/>
        <end position="417"/>
    </location>
</feature>
<dbReference type="InterPro" id="IPR036871">
    <property type="entry name" value="PX_dom_sf"/>
</dbReference>
<dbReference type="InterPro" id="IPR003114">
    <property type="entry name" value="Phox_assoc"/>
</dbReference>
<evidence type="ECO:0000313" key="7">
    <source>
        <dbReference type="EMBL" id="CAD8518318.1"/>
    </source>
</evidence>
<feature type="compositionally biased region" description="Polar residues" evidence="3">
    <location>
        <begin position="734"/>
        <end position="748"/>
    </location>
</feature>
<accession>A0A7S0NJZ5</accession>